<organism evidence="2 3">
    <name type="scientific">Sphingobacterium micropteri</name>
    <dbReference type="NCBI Taxonomy" id="2763501"/>
    <lineage>
        <taxon>Bacteria</taxon>
        <taxon>Pseudomonadati</taxon>
        <taxon>Bacteroidota</taxon>
        <taxon>Sphingobacteriia</taxon>
        <taxon>Sphingobacteriales</taxon>
        <taxon>Sphingobacteriaceae</taxon>
        <taxon>Sphingobacterium</taxon>
    </lineage>
</organism>
<proteinExistence type="predicted"/>
<keyword evidence="1" id="KW-0812">Transmembrane</keyword>
<evidence type="ECO:0008006" key="4">
    <source>
        <dbReference type="Google" id="ProtNLM"/>
    </source>
</evidence>
<comment type="caution">
    <text evidence="2">The sequence shown here is derived from an EMBL/GenBank/DDBJ whole genome shotgun (WGS) entry which is preliminary data.</text>
</comment>
<protein>
    <recommendedName>
        <fullName evidence="4">Histidine kinase</fullName>
    </recommendedName>
</protein>
<evidence type="ECO:0000313" key="3">
    <source>
        <dbReference type="Proteomes" id="UP000602759"/>
    </source>
</evidence>
<keyword evidence="1" id="KW-1133">Transmembrane helix</keyword>
<reference evidence="2 3" key="1">
    <citation type="submission" date="2020-08" db="EMBL/GenBank/DDBJ databases">
        <title>Sphingobacterium sp. DN00404 isolated from aquaculture water.</title>
        <authorList>
            <person name="Zhang M."/>
        </authorList>
    </citation>
    <scope>NUCLEOTIDE SEQUENCE [LARGE SCALE GENOMIC DNA]</scope>
    <source>
        <strain evidence="2 3">DN00404</strain>
    </source>
</reference>
<dbReference type="RefSeq" id="WP_190995259.1">
    <property type="nucleotide sequence ID" value="NZ_JACOIK010000012.1"/>
</dbReference>
<evidence type="ECO:0000256" key="1">
    <source>
        <dbReference type="SAM" id="Phobius"/>
    </source>
</evidence>
<dbReference type="Proteomes" id="UP000602759">
    <property type="component" value="Unassembled WGS sequence"/>
</dbReference>
<sequence length="299" mass="35493">MAAIVATLLLVFTIEPTLVFFIYHYFPSLGVYMDRYMNDPDYELDKTEFRQRYGSPIIFICFLVIMRLMFRMGRKKGKEVIESKQELADLEGKITNLNSLLKARNLNPHFIRNFAAVALERERKRPHEENIKMLTMLIALMNYQLRMDSSQQTTRWQDEWEQIESLLEMAYYKDPKFVYEWSDNDCLADMEMVIPHGLLLMPLENALKYGENTAERPLRIVFRKRGDRIYIRYTNYFEPVKRDKIESTGQGFPLMEARLEGGAWPITIERQERGDCFYVDIEIIYSTSKTYDDEKKGKI</sequence>
<feature type="transmembrane region" description="Helical" evidence="1">
    <location>
        <begin position="53"/>
        <end position="70"/>
    </location>
</feature>
<keyword evidence="1" id="KW-0472">Membrane</keyword>
<keyword evidence="3" id="KW-1185">Reference proteome</keyword>
<accession>A0ABR7YSQ4</accession>
<gene>
    <name evidence="2" type="ORF">H8B06_16200</name>
</gene>
<evidence type="ECO:0000313" key="2">
    <source>
        <dbReference type="EMBL" id="MBD1434375.1"/>
    </source>
</evidence>
<dbReference type="EMBL" id="JACOIK010000012">
    <property type="protein sequence ID" value="MBD1434375.1"/>
    <property type="molecule type" value="Genomic_DNA"/>
</dbReference>
<name>A0ABR7YSQ4_9SPHI</name>